<dbReference type="Proteomes" id="UP000176914">
    <property type="component" value="Unassembled WGS sequence"/>
</dbReference>
<dbReference type="GO" id="GO:0016539">
    <property type="term" value="P:intein-mediated protein splicing"/>
    <property type="evidence" value="ECO:0007669"/>
    <property type="project" value="InterPro"/>
</dbReference>
<dbReference type="InterPro" id="IPR004860">
    <property type="entry name" value="LAGLIDADG_dom"/>
</dbReference>
<dbReference type="InterPro" id="IPR004042">
    <property type="entry name" value="Intein_endonuc_central"/>
</dbReference>
<dbReference type="PROSITE" id="PS50819">
    <property type="entry name" value="INTEIN_ENDONUCLEASE"/>
    <property type="match status" value="1"/>
</dbReference>
<gene>
    <name evidence="2" type="ORF">A3C20_02810</name>
</gene>
<protein>
    <recommendedName>
        <fullName evidence="1">DOD-type homing endonuclease domain-containing protein</fullName>
    </recommendedName>
</protein>
<organism evidence="2 3">
    <name type="scientific">Candidatus Kaiserbacteria bacterium RIFCSPHIGHO2_02_FULL_55_25</name>
    <dbReference type="NCBI Taxonomy" id="1798498"/>
    <lineage>
        <taxon>Bacteria</taxon>
        <taxon>Candidatus Kaiseribacteriota</taxon>
    </lineage>
</organism>
<dbReference type="AlphaFoldDB" id="A0A1F6E6M2"/>
<evidence type="ECO:0000313" key="3">
    <source>
        <dbReference type="Proteomes" id="UP000176914"/>
    </source>
</evidence>
<evidence type="ECO:0000259" key="1">
    <source>
        <dbReference type="PROSITE" id="PS50819"/>
    </source>
</evidence>
<dbReference type="InterPro" id="IPR006142">
    <property type="entry name" value="INTEIN"/>
</dbReference>
<dbReference type="SUPFAM" id="SSF55608">
    <property type="entry name" value="Homing endonucleases"/>
    <property type="match status" value="2"/>
</dbReference>
<evidence type="ECO:0000313" key="2">
    <source>
        <dbReference type="EMBL" id="OGG69355.1"/>
    </source>
</evidence>
<dbReference type="GO" id="GO:0004519">
    <property type="term" value="F:endonuclease activity"/>
    <property type="evidence" value="ECO:0007669"/>
    <property type="project" value="InterPro"/>
</dbReference>
<dbReference type="PRINTS" id="PR00379">
    <property type="entry name" value="INTEIN"/>
</dbReference>
<dbReference type="Pfam" id="PF14528">
    <property type="entry name" value="LAGLIDADG_3"/>
    <property type="match status" value="2"/>
</dbReference>
<comment type="caution">
    <text evidence="2">The sequence shown here is derived from an EMBL/GenBank/DDBJ whole genome shotgun (WGS) entry which is preliminary data.</text>
</comment>
<feature type="domain" description="DOD-type homing endonuclease" evidence="1">
    <location>
        <begin position="81"/>
        <end position="218"/>
    </location>
</feature>
<accession>A0A1F6E6M2</accession>
<dbReference type="Gene3D" id="3.10.28.10">
    <property type="entry name" value="Homing endonucleases"/>
    <property type="match status" value="1"/>
</dbReference>
<proteinExistence type="predicted"/>
<dbReference type="EMBL" id="MFLL01000014">
    <property type="protein sequence ID" value="OGG69355.1"/>
    <property type="molecule type" value="Genomic_DNA"/>
</dbReference>
<reference evidence="2 3" key="1">
    <citation type="journal article" date="2016" name="Nat. Commun.">
        <title>Thousands of microbial genomes shed light on interconnected biogeochemical processes in an aquifer system.</title>
        <authorList>
            <person name="Anantharaman K."/>
            <person name="Brown C.T."/>
            <person name="Hug L.A."/>
            <person name="Sharon I."/>
            <person name="Castelle C.J."/>
            <person name="Probst A.J."/>
            <person name="Thomas B.C."/>
            <person name="Singh A."/>
            <person name="Wilkins M.J."/>
            <person name="Karaoz U."/>
            <person name="Brodie E.L."/>
            <person name="Williams K.H."/>
            <person name="Hubbard S.S."/>
            <person name="Banfield J.F."/>
        </authorList>
    </citation>
    <scope>NUCLEOTIDE SEQUENCE [LARGE SCALE GENOMIC DNA]</scope>
</reference>
<name>A0A1F6E6M2_9BACT</name>
<dbReference type="InterPro" id="IPR027434">
    <property type="entry name" value="Homing_endonucl"/>
</dbReference>
<sequence>MARRWTGVEERMYRRQLRLLYVRENKTIAEVAHVLNLAEASVFGRLKRLEIPTCRPRKKNFNNQRSDVHIPARRSKKLAEIFGILLGDGHISHYQVTVTLGTKELVYAQYVQALLREVFGGVPKISTSGRGHKTVYLGSTAATRWLKSEGLVQNKVIAQVDAPRWVFERRGYMKAFLRGFFDTDGSIYKLRYGMQISLTNKSAPLLLSLQRILRRLGYKASDVSAYRVYVTRVPDVKRFFREVIPANLKHQRRFREIASHASVV</sequence>